<dbReference type="Proteomes" id="UP001151760">
    <property type="component" value="Unassembled WGS sequence"/>
</dbReference>
<evidence type="ECO:0000313" key="2">
    <source>
        <dbReference type="EMBL" id="GJS82966.1"/>
    </source>
</evidence>
<reference evidence="2" key="2">
    <citation type="submission" date="2022-01" db="EMBL/GenBank/DDBJ databases">
        <authorList>
            <person name="Yamashiro T."/>
            <person name="Shiraishi A."/>
            <person name="Satake H."/>
            <person name="Nakayama K."/>
        </authorList>
    </citation>
    <scope>NUCLEOTIDE SEQUENCE</scope>
</reference>
<name>A0ABQ4Z172_9ASTR</name>
<dbReference type="EMBL" id="BQNB010010866">
    <property type="protein sequence ID" value="GJS82966.1"/>
    <property type="molecule type" value="Genomic_DNA"/>
</dbReference>
<dbReference type="PANTHER" id="PTHR48475:SF1">
    <property type="entry name" value="RNASE H TYPE-1 DOMAIN-CONTAINING PROTEIN"/>
    <property type="match status" value="1"/>
</dbReference>
<dbReference type="Gene3D" id="3.30.420.10">
    <property type="entry name" value="Ribonuclease H-like superfamily/Ribonuclease H"/>
    <property type="match status" value="1"/>
</dbReference>
<dbReference type="CDD" id="cd09279">
    <property type="entry name" value="RNase_HI_like"/>
    <property type="match status" value="1"/>
</dbReference>
<dbReference type="Gene3D" id="2.40.70.10">
    <property type="entry name" value="Acid Proteases"/>
    <property type="match status" value="1"/>
</dbReference>
<accession>A0ABQ4Z172</accession>
<dbReference type="SUPFAM" id="SSF53098">
    <property type="entry name" value="Ribonuclease H-like"/>
    <property type="match status" value="1"/>
</dbReference>
<sequence length="363" mass="41100">MGRTLLGLRSTKGHFLLIKGDISKALRDYFQWSDTKEATEHIDERLAVLTPPYPGLHGCHTFQNVLMLNSHQEWLEYSRNGTRRHLQGPTIQGASNKTLELHTAQRVKYARKRFWNACLALRNTIQRDQVKSIPTLATADLSEIRRMETSLYAVSILDAIDHNLPQKEKDPGSFTLPCFINNVCFDKALVDLGASDHKTTKRYSRDVLVRIGKFVFPIDFIILDIPEDDDVPLILGRSFLSTAHVKIDVVRTKEVLKAPPDETNLWKLYTNGASNDHGSGSGLILIDPEGIEYSYAFQLNFTNSNNDAKYEALLAGLRIAARMKIENIHAFIDSKLVANQVEGSYEARGEKTKKYKKKVLEMI</sequence>
<organism evidence="2 3">
    <name type="scientific">Tanacetum coccineum</name>
    <dbReference type="NCBI Taxonomy" id="301880"/>
    <lineage>
        <taxon>Eukaryota</taxon>
        <taxon>Viridiplantae</taxon>
        <taxon>Streptophyta</taxon>
        <taxon>Embryophyta</taxon>
        <taxon>Tracheophyta</taxon>
        <taxon>Spermatophyta</taxon>
        <taxon>Magnoliopsida</taxon>
        <taxon>eudicotyledons</taxon>
        <taxon>Gunneridae</taxon>
        <taxon>Pentapetalae</taxon>
        <taxon>asterids</taxon>
        <taxon>campanulids</taxon>
        <taxon>Asterales</taxon>
        <taxon>Asteraceae</taxon>
        <taxon>Asteroideae</taxon>
        <taxon>Anthemideae</taxon>
        <taxon>Anthemidinae</taxon>
        <taxon>Tanacetum</taxon>
    </lineage>
</organism>
<keyword evidence="3" id="KW-1185">Reference proteome</keyword>
<dbReference type="InterPro" id="IPR021109">
    <property type="entry name" value="Peptidase_aspartic_dom_sf"/>
</dbReference>
<dbReference type="InterPro" id="IPR002156">
    <property type="entry name" value="RNaseH_domain"/>
</dbReference>
<evidence type="ECO:0000259" key="1">
    <source>
        <dbReference type="Pfam" id="PF13456"/>
    </source>
</evidence>
<proteinExistence type="predicted"/>
<dbReference type="InterPro" id="IPR036397">
    <property type="entry name" value="RNaseH_sf"/>
</dbReference>
<dbReference type="Pfam" id="PF13456">
    <property type="entry name" value="RVT_3"/>
    <property type="match status" value="1"/>
</dbReference>
<gene>
    <name evidence="2" type="ORF">Tco_0749507</name>
</gene>
<evidence type="ECO:0000313" key="3">
    <source>
        <dbReference type="Proteomes" id="UP001151760"/>
    </source>
</evidence>
<protein>
    <submittedName>
        <fullName evidence="2">Ribonuclease H-like domain-containing protein</fullName>
    </submittedName>
</protein>
<comment type="caution">
    <text evidence="2">The sequence shown here is derived from an EMBL/GenBank/DDBJ whole genome shotgun (WGS) entry which is preliminary data.</text>
</comment>
<reference evidence="2" key="1">
    <citation type="journal article" date="2022" name="Int. J. Mol. Sci.">
        <title>Draft Genome of Tanacetum Coccineum: Genomic Comparison of Closely Related Tanacetum-Family Plants.</title>
        <authorList>
            <person name="Yamashiro T."/>
            <person name="Shiraishi A."/>
            <person name="Nakayama K."/>
            <person name="Satake H."/>
        </authorList>
    </citation>
    <scope>NUCLEOTIDE SEQUENCE</scope>
</reference>
<dbReference type="PANTHER" id="PTHR48475">
    <property type="entry name" value="RIBONUCLEASE H"/>
    <property type="match status" value="1"/>
</dbReference>
<dbReference type="InterPro" id="IPR012337">
    <property type="entry name" value="RNaseH-like_sf"/>
</dbReference>
<feature type="domain" description="RNase H type-1" evidence="1">
    <location>
        <begin position="274"/>
        <end position="362"/>
    </location>
</feature>